<name>A0A379C3L0_9FIRM</name>
<dbReference type="InterPro" id="IPR018449">
    <property type="entry name" value="NIL_domain"/>
</dbReference>
<keyword evidence="3" id="KW-1003">Cell membrane</keyword>
<evidence type="ECO:0000256" key="4">
    <source>
        <dbReference type="ARBA" id="ARBA00022741"/>
    </source>
</evidence>
<dbReference type="OrthoDB" id="9802264at2"/>
<evidence type="ECO:0000256" key="2">
    <source>
        <dbReference type="ARBA" id="ARBA00022448"/>
    </source>
</evidence>
<keyword evidence="4" id="KW-0547">Nucleotide-binding</keyword>
<evidence type="ECO:0000256" key="6">
    <source>
        <dbReference type="ARBA" id="ARBA00022967"/>
    </source>
</evidence>
<gene>
    <name evidence="10" type="primary">metN</name>
    <name evidence="10" type="ORF">NCTC13149_00620</name>
</gene>
<dbReference type="Gene3D" id="3.40.50.300">
    <property type="entry name" value="P-loop containing nucleotide triphosphate hydrolases"/>
    <property type="match status" value="1"/>
</dbReference>
<dbReference type="SUPFAM" id="SSF52540">
    <property type="entry name" value="P-loop containing nucleoside triphosphate hydrolases"/>
    <property type="match status" value="1"/>
</dbReference>
<evidence type="ECO:0000256" key="7">
    <source>
        <dbReference type="ARBA" id="ARBA00022970"/>
    </source>
</evidence>
<dbReference type="EC" id="3.6.3.-" evidence="10"/>
<dbReference type="PANTHER" id="PTHR43166:SF30">
    <property type="entry name" value="METHIONINE IMPORT ATP-BINDING PROTEIN METN"/>
    <property type="match status" value="1"/>
</dbReference>
<reference evidence="10 11" key="1">
    <citation type="submission" date="2018-06" db="EMBL/GenBank/DDBJ databases">
        <authorList>
            <consortium name="Pathogen Informatics"/>
            <person name="Doyle S."/>
        </authorList>
    </citation>
    <scope>NUCLEOTIDE SEQUENCE [LARGE SCALE GENOMIC DNA]</scope>
    <source>
        <strain evidence="10 11">NCTC13149</strain>
    </source>
</reference>
<dbReference type="RefSeq" id="WP_019034381.1">
    <property type="nucleotide sequence ID" value="NZ_UGSZ01000001.1"/>
</dbReference>
<dbReference type="InterPro" id="IPR003439">
    <property type="entry name" value="ABC_transporter-like_ATP-bd"/>
</dbReference>
<keyword evidence="2" id="KW-0813">Transport</keyword>
<dbReference type="InterPro" id="IPR017871">
    <property type="entry name" value="ABC_transporter-like_CS"/>
</dbReference>
<organism evidence="10 11">
    <name type="scientific">Peptoniphilus lacrimalis</name>
    <dbReference type="NCBI Taxonomy" id="33031"/>
    <lineage>
        <taxon>Bacteria</taxon>
        <taxon>Bacillati</taxon>
        <taxon>Bacillota</taxon>
        <taxon>Tissierellia</taxon>
        <taxon>Tissierellales</taxon>
        <taxon>Peptoniphilaceae</taxon>
        <taxon>Peptoniphilus</taxon>
    </lineage>
</organism>
<dbReference type="GO" id="GO:0005524">
    <property type="term" value="F:ATP binding"/>
    <property type="evidence" value="ECO:0007669"/>
    <property type="project" value="UniProtKB-KW"/>
</dbReference>
<dbReference type="EMBL" id="UGSZ01000001">
    <property type="protein sequence ID" value="SUB56813.1"/>
    <property type="molecule type" value="Genomic_DNA"/>
</dbReference>
<dbReference type="Pfam" id="PF00005">
    <property type="entry name" value="ABC_tran"/>
    <property type="match status" value="1"/>
</dbReference>
<proteinExistence type="inferred from homology"/>
<comment type="similarity">
    <text evidence="1">Belongs to the ABC transporter superfamily.</text>
</comment>
<keyword evidence="10" id="KW-0378">Hydrolase</keyword>
<dbReference type="GO" id="GO:0005886">
    <property type="term" value="C:plasma membrane"/>
    <property type="evidence" value="ECO:0007669"/>
    <property type="project" value="UniProtKB-ARBA"/>
</dbReference>
<sequence length="334" mass="37762">MIEVKNLVKAFQVDGKEFKALDDVSFKVNDGEIFGVIGLSGAGKSTLVRCINRLEEPDSGQIIIDGIKILSLSPEELRKERKDIGMIFQSFNLFMQKTVYDNIAYPLEISDVNKDEIEKRVNELLKFIDLEDKKNAYPSELSGGQKQRVAIARAIATNPRILLSDEGTSALDPANTQAILNLLKKIVKEYKTTIIMITHQMEVAKDICDRIAVMESGKIIEENATKELFRNPKTKITKSFIKNLKDEVEEEVINAEDFKGDVYRITYANNNYDKPILSICMKKFDVFINILSGNINKLNVDSVGYLTVEIQGSKEERKKALDFLVENQVNVEVL</sequence>
<accession>A0A379C3L0</accession>
<dbReference type="FunFam" id="3.40.50.300:FF:000056">
    <property type="entry name" value="Cell division ATP-binding protein FtsE"/>
    <property type="match status" value="1"/>
</dbReference>
<evidence type="ECO:0000256" key="5">
    <source>
        <dbReference type="ARBA" id="ARBA00022840"/>
    </source>
</evidence>
<dbReference type="InterPro" id="IPR027417">
    <property type="entry name" value="P-loop_NTPase"/>
</dbReference>
<dbReference type="PANTHER" id="PTHR43166">
    <property type="entry name" value="AMINO ACID IMPORT ATP-BINDING PROTEIN"/>
    <property type="match status" value="1"/>
</dbReference>
<keyword evidence="7" id="KW-0029">Amino-acid transport</keyword>
<dbReference type="InterPro" id="IPR041701">
    <property type="entry name" value="MetN_ABC"/>
</dbReference>
<feature type="domain" description="ABC transporter" evidence="9">
    <location>
        <begin position="2"/>
        <end position="241"/>
    </location>
</feature>
<dbReference type="SMART" id="SM00382">
    <property type="entry name" value="AAA"/>
    <property type="match status" value="1"/>
</dbReference>
<evidence type="ECO:0000313" key="11">
    <source>
        <dbReference type="Proteomes" id="UP000255517"/>
    </source>
</evidence>
<dbReference type="GO" id="GO:0006865">
    <property type="term" value="P:amino acid transport"/>
    <property type="evidence" value="ECO:0007669"/>
    <property type="project" value="UniProtKB-KW"/>
</dbReference>
<dbReference type="InterPro" id="IPR045865">
    <property type="entry name" value="ACT-like_dom_sf"/>
</dbReference>
<dbReference type="InterPro" id="IPR003593">
    <property type="entry name" value="AAA+_ATPase"/>
</dbReference>
<dbReference type="GO" id="GO:0016887">
    <property type="term" value="F:ATP hydrolysis activity"/>
    <property type="evidence" value="ECO:0007669"/>
    <property type="project" value="InterPro"/>
</dbReference>
<dbReference type="PROSITE" id="PS50893">
    <property type="entry name" value="ABC_TRANSPORTER_2"/>
    <property type="match status" value="1"/>
</dbReference>
<keyword evidence="8" id="KW-0472">Membrane</keyword>
<dbReference type="Proteomes" id="UP000255517">
    <property type="component" value="Unassembled WGS sequence"/>
</dbReference>
<dbReference type="PROSITE" id="PS00211">
    <property type="entry name" value="ABC_TRANSPORTER_1"/>
    <property type="match status" value="1"/>
</dbReference>
<dbReference type="Pfam" id="PF09383">
    <property type="entry name" value="NIL"/>
    <property type="match status" value="1"/>
</dbReference>
<dbReference type="AlphaFoldDB" id="A0A379C3L0"/>
<dbReference type="STRING" id="1122949.GCA_000378725_00427"/>
<keyword evidence="6" id="KW-1278">Translocase</keyword>
<keyword evidence="5 10" id="KW-0067">ATP-binding</keyword>
<dbReference type="CDD" id="cd03258">
    <property type="entry name" value="ABC_MetN_methionine_transporter"/>
    <property type="match status" value="1"/>
</dbReference>
<evidence type="ECO:0000256" key="1">
    <source>
        <dbReference type="ARBA" id="ARBA00005417"/>
    </source>
</evidence>
<evidence type="ECO:0000313" key="10">
    <source>
        <dbReference type="EMBL" id="SUB56813.1"/>
    </source>
</evidence>
<dbReference type="Gene3D" id="3.30.70.260">
    <property type="match status" value="1"/>
</dbReference>
<protein>
    <submittedName>
        <fullName evidence="10">Methionine import ATP-binding protein MetN</fullName>
        <ecNumber evidence="10">3.6.3.-</ecNumber>
    </submittedName>
</protein>
<evidence type="ECO:0000259" key="9">
    <source>
        <dbReference type="PROSITE" id="PS50893"/>
    </source>
</evidence>
<dbReference type="InterPro" id="IPR050086">
    <property type="entry name" value="MetN_ABC_transporter-like"/>
</dbReference>
<evidence type="ECO:0000256" key="3">
    <source>
        <dbReference type="ARBA" id="ARBA00022475"/>
    </source>
</evidence>
<dbReference type="SUPFAM" id="SSF55021">
    <property type="entry name" value="ACT-like"/>
    <property type="match status" value="1"/>
</dbReference>
<dbReference type="SMART" id="SM00930">
    <property type="entry name" value="NIL"/>
    <property type="match status" value="1"/>
</dbReference>
<evidence type="ECO:0000256" key="8">
    <source>
        <dbReference type="ARBA" id="ARBA00023136"/>
    </source>
</evidence>